<evidence type="ECO:0000313" key="1">
    <source>
        <dbReference type="EMBL" id="SMB95916.1"/>
    </source>
</evidence>
<reference evidence="1 2" key="1">
    <citation type="submission" date="2017-04" db="EMBL/GenBank/DDBJ databases">
        <authorList>
            <person name="Afonso C.L."/>
            <person name="Miller P.J."/>
            <person name="Scott M.A."/>
            <person name="Spackman E."/>
            <person name="Goraichik I."/>
            <person name="Dimitrov K.M."/>
            <person name="Suarez D.L."/>
            <person name="Swayne D.E."/>
        </authorList>
    </citation>
    <scope>NUCLEOTIDE SEQUENCE [LARGE SCALE GENOMIC DNA]</scope>
    <source>
        <strain evidence="1 2">DSM 11622</strain>
    </source>
</reference>
<sequence length="157" mass="17594">MSYTESRRCLLFAGRALTRGHYRRAAGRYAEVVVGLQPQADVARPLTLEAVPLVRHYVVACRGMAAALSQLEHITPAEEVLLATLSRLRRLISNLSIPASGRVLLLTEYKACFYALVEFYAAHELPERLAAYVQQHAAELQSWRRDLDLRAAAQHPN</sequence>
<gene>
    <name evidence="1" type="ORF">SAMN00120144_0500</name>
</gene>
<name>A0A1W1VRF3_9BACT</name>
<dbReference type="AlphaFoldDB" id="A0A1W1VRF3"/>
<dbReference type="EMBL" id="FWWW01000070">
    <property type="protein sequence ID" value="SMB95916.1"/>
    <property type="molecule type" value="Genomic_DNA"/>
</dbReference>
<organism evidence="1 2">
    <name type="scientific">Hymenobacter roseosalivarius DSM 11622</name>
    <dbReference type="NCBI Taxonomy" id="645990"/>
    <lineage>
        <taxon>Bacteria</taxon>
        <taxon>Pseudomonadati</taxon>
        <taxon>Bacteroidota</taxon>
        <taxon>Cytophagia</taxon>
        <taxon>Cytophagales</taxon>
        <taxon>Hymenobacteraceae</taxon>
        <taxon>Hymenobacter</taxon>
    </lineage>
</organism>
<keyword evidence="2" id="KW-1185">Reference proteome</keyword>
<proteinExistence type="predicted"/>
<accession>A0A1W1VRF3</accession>
<dbReference type="OrthoDB" id="881541at2"/>
<protein>
    <submittedName>
        <fullName evidence="1">Uncharacterized protein</fullName>
    </submittedName>
</protein>
<dbReference type="Proteomes" id="UP000192266">
    <property type="component" value="Unassembled WGS sequence"/>
</dbReference>
<evidence type="ECO:0000313" key="2">
    <source>
        <dbReference type="Proteomes" id="UP000192266"/>
    </source>
</evidence>
<dbReference type="STRING" id="645990.SAMN00120144_0500"/>
<dbReference type="RefSeq" id="WP_084445760.1">
    <property type="nucleotide sequence ID" value="NZ_FWWW01000070.1"/>
</dbReference>